<evidence type="ECO:0000313" key="1">
    <source>
        <dbReference type="EMBL" id="MBA4638651.1"/>
    </source>
</evidence>
<dbReference type="EMBL" id="GISG01110029">
    <property type="protein sequence ID" value="MBA4638651.1"/>
    <property type="molecule type" value="Transcribed_RNA"/>
</dbReference>
<protein>
    <submittedName>
        <fullName evidence="1">Uncharacterized protein</fullName>
    </submittedName>
</protein>
<reference evidence="1" key="2">
    <citation type="submission" date="2020-07" db="EMBL/GenBank/DDBJ databases">
        <authorList>
            <person name="Vera ALvarez R."/>
            <person name="Arias-Moreno D.M."/>
            <person name="Jimenez-Jacinto V."/>
            <person name="Jimenez-Bremont J.F."/>
            <person name="Swaminathan K."/>
            <person name="Moose S.P."/>
            <person name="Guerrero-Gonzalez M.L."/>
            <person name="Marino-Ramirez L."/>
            <person name="Landsman D."/>
            <person name="Rodriguez-Kessler M."/>
            <person name="Delgado-Sanchez P."/>
        </authorList>
    </citation>
    <scope>NUCLEOTIDE SEQUENCE</scope>
    <source>
        <tissue evidence="1">Cladode</tissue>
    </source>
</reference>
<accession>A0A7C8ZBV4</accession>
<sequence>MMLSMFSEISAGTSFLSRTDKPVSRNCPRTASSESGMIVCAVHTNWKMGFSIDSPGSAPTITAPAPSPNRARPTIESICVSVGPRKQITDVISEQTTKTRDRWLFSAISLARRRTVPPAWQPC</sequence>
<name>A0A7C8ZBV4_OPUST</name>
<dbReference type="AlphaFoldDB" id="A0A7C8ZBV4"/>
<proteinExistence type="predicted"/>
<organism evidence="1">
    <name type="scientific">Opuntia streptacantha</name>
    <name type="common">Prickly pear cactus</name>
    <name type="synonym">Opuntia cardona</name>
    <dbReference type="NCBI Taxonomy" id="393608"/>
    <lineage>
        <taxon>Eukaryota</taxon>
        <taxon>Viridiplantae</taxon>
        <taxon>Streptophyta</taxon>
        <taxon>Embryophyta</taxon>
        <taxon>Tracheophyta</taxon>
        <taxon>Spermatophyta</taxon>
        <taxon>Magnoliopsida</taxon>
        <taxon>eudicotyledons</taxon>
        <taxon>Gunneridae</taxon>
        <taxon>Pentapetalae</taxon>
        <taxon>Caryophyllales</taxon>
        <taxon>Cactineae</taxon>
        <taxon>Cactaceae</taxon>
        <taxon>Opuntioideae</taxon>
        <taxon>Opuntia</taxon>
    </lineage>
</organism>
<reference evidence="1" key="1">
    <citation type="journal article" date="2013" name="J. Plant Res.">
        <title>Effect of fungi and light on seed germination of three Opuntia species from semiarid lands of central Mexico.</title>
        <authorList>
            <person name="Delgado-Sanchez P."/>
            <person name="Jimenez-Bremont J.F."/>
            <person name="Guerrero-Gonzalez Mde L."/>
            <person name="Flores J."/>
        </authorList>
    </citation>
    <scope>NUCLEOTIDE SEQUENCE</scope>
    <source>
        <tissue evidence="1">Cladode</tissue>
    </source>
</reference>